<evidence type="ECO:0000313" key="2">
    <source>
        <dbReference type="Proteomes" id="UP000269221"/>
    </source>
</evidence>
<dbReference type="AlphaFoldDB" id="A0A3M0LA39"/>
<organism evidence="1 2">
    <name type="scientific">Hirundo rustica rustica</name>
    <dbReference type="NCBI Taxonomy" id="333673"/>
    <lineage>
        <taxon>Eukaryota</taxon>
        <taxon>Metazoa</taxon>
        <taxon>Chordata</taxon>
        <taxon>Craniata</taxon>
        <taxon>Vertebrata</taxon>
        <taxon>Euteleostomi</taxon>
        <taxon>Archelosauria</taxon>
        <taxon>Archosauria</taxon>
        <taxon>Dinosauria</taxon>
        <taxon>Saurischia</taxon>
        <taxon>Theropoda</taxon>
        <taxon>Coelurosauria</taxon>
        <taxon>Aves</taxon>
        <taxon>Neognathae</taxon>
        <taxon>Neoaves</taxon>
        <taxon>Telluraves</taxon>
        <taxon>Australaves</taxon>
        <taxon>Passeriformes</taxon>
        <taxon>Sylvioidea</taxon>
        <taxon>Hirundinidae</taxon>
        <taxon>Hirundo</taxon>
    </lineage>
</organism>
<sequence>MSYEELLREMGLFSLAKRMDNRKILYNYLKGGVSSLNHISKLSSYTSNVGDVSERIENPSDQEYIYTGSTRLGGVSATRRLLYLFPGLKQTCERGTLTFLQEEIDIVLGVAFSVDKARTVDVIYLEYTATFDTVFHSIPLEKLETDVCLNFSLLPKSVILGLSPLLLTGSALASGRSGLELEVTGSIEHSRNF</sequence>
<dbReference type="OrthoDB" id="416119at2759"/>
<comment type="caution">
    <text evidence="1">The sequence shown here is derived from an EMBL/GenBank/DDBJ whole genome shotgun (WGS) entry which is preliminary data.</text>
</comment>
<accession>A0A3M0LA39</accession>
<evidence type="ECO:0000313" key="1">
    <source>
        <dbReference type="EMBL" id="RMC22462.1"/>
    </source>
</evidence>
<proteinExistence type="predicted"/>
<dbReference type="EMBL" id="QRBI01000092">
    <property type="protein sequence ID" value="RMC22462.1"/>
    <property type="molecule type" value="Genomic_DNA"/>
</dbReference>
<reference evidence="1 2" key="1">
    <citation type="submission" date="2018-07" db="EMBL/GenBank/DDBJ databases">
        <title>A high quality draft genome assembly of the barn swallow (H. rustica rustica).</title>
        <authorList>
            <person name="Formenti G."/>
            <person name="Chiara M."/>
            <person name="Poveda L."/>
            <person name="Francoijs K.-J."/>
            <person name="Bonisoli-Alquati A."/>
            <person name="Canova L."/>
            <person name="Gianfranceschi L."/>
            <person name="Horner D.S."/>
            <person name="Saino N."/>
        </authorList>
    </citation>
    <scope>NUCLEOTIDE SEQUENCE [LARGE SCALE GENOMIC DNA]</scope>
    <source>
        <strain evidence="1">Chelidonia</strain>
        <tissue evidence="1">Blood</tissue>
    </source>
</reference>
<name>A0A3M0LA39_HIRRU</name>
<dbReference type="Proteomes" id="UP000269221">
    <property type="component" value="Unassembled WGS sequence"/>
</dbReference>
<protein>
    <submittedName>
        <fullName evidence="1">Uncharacterized protein</fullName>
    </submittedName>
</protein>
<gene>
    <name evidence="1" type="ORF">DUI87_00776</name>
</gene>
<keyword evidence="2" id="KW-1185">Reference proteome</keyword>